<dbReference type="Proteomes" id="UP000824120">
    <property type="component" value="Chromosome 1"/>
</dbReference>
<dbReference type="EMBL" id="JACXVP010000001">
    <property type="protein sequence ID" value="KAG5631455.1"/>
    <property type="molecule type" value="Genomic_DNA"/>
</dbReference>
<feature type="region of interest" description="Disordered" evidence="1">
    <location>
        <begin position="103"/>
        <end position="129"/>
    </location>
</feature>
<reference evidence="2 3" key="1">
    <citation type="submission" date="2020-09" db="EMBL/GenBank/DDBJ databases">
        <title>De no assembly of potato wild relative species, Solanum commersonii.</title>
        <authorList>
            <person name="Cho K."/>
        </authorList>
    </citation>
    <scope>NUCLEOTIDE SEQUENCE [LARGE SCALE GENOMIC DNA]</scope>
    <source>
        <strain evidence="2">LZ3.2</strain>
        <tissue evidence="2">Leaf</tissue>
    </source>
</reference>
<protein>
    <submittedName>
        <fullName evidence="2">Uncharacterized protein</fullName>
    </submittedName>
</protein>
<evidence type="ECO:0000313" key="2">
    <source>
        <dbReference type="EMBL" id="KAG5631455.1"/>
    </source>
</evidence>
<dbReference type="AlphaFoldDB" id="A0A9J6B4X5"/>
<name>A0A9J6B4X5_SOLCO</name>
<proteinExistence type="predicted"/>
<accession>A0A9J6B4X5</accession>
<gene>
    <name evidence="2" type="ORF">H5410_003172</name>
</gene>
<evidence type="ECO:0000256" key="1">
    <source>
        <dbReference type="SAM" id="MobiDB-lite"/>
    </source>
</evidence>
<keyword evidence="3" id="KW-1185">Reference proteome</keyword>
<sequence>MHTCTFEQKRQLDHQEYLSSMWFNYRLLRETKKKLSQSDETLMVTSRRKPHIRVNNLIKYYVVGTCSESCKRKFSILDIVELVREELAIDILSLLPKASGKRPREEYKKSNISQKRKHTNRDYEQEDKLEAQRRSWVDEKLSSFVLRACMSEASSSSVLVEVGLISGVDVAMKSQTLTTTPPTSEGILDVSFSVPATTATTIYISGDTKTFARFPHSEA</sequence>
<evidence type="ECO:0000313" key="3">
    <source>
        <dbReference type="Proteomes" id="UP000824120"/>
    </source>
</evidence>
<organism evidence="2 3">
    <name type="scientific">Solanum commersonii</name>
    <name type="common">Commerson's wild potato</name>
    <name type="synonym">Commerson's nightshade</name>
    <dbReference type="NCBI Taxonomy" id="4109"/>
    <lineage>
        <taxon>Eukaryota</taxon>
        <taxon>Viridiplantae</taxon>
        <taxon>Streptophyta</taxon>
        <taxon>Embryophyta</taxon>
        <taxon>Tracheophyta</taxon>
        <taxon>Spermatophyta</taxon>
        <taxon>Magnoliopsida</taxon>
        <taxon>eudicotyledons</taxon>
        <taxon>Gunneridae</taxon>
        <taxon>Pentapetalae</taxon>
        <taxon>asterids</taxon>
        <taxon>lamiids</taxon>
        <taxon>Solanales</taxon>
        <taxon>Solanaceae</taxon>
        <taxon>Solanoideae</taxon>
        <taxon>Solaneae</taxon>
        <taxon>Solanum</taxon>
    </lineage>
</organism>
<comment type="caution">
    <text evidence="2">The sequence shown here is derived from an EMBL/GenBank/DDBJ whole genome shotgun (WGS) entry which is preliminary data.</text>
</comment>
<feature type="compositionally biased region" description="Basic and acidic residues" evidence="1">
    <location>
        <begin position="120"/>
        <end position="129"/>
    </location>
</feature>